<feature type="transmembrane region" description="Helical" evidence="1">
    <location>
        <begin position="210"/>
        <end position="235"/>
    </location>
</feature>
<feature type="transmembrane region" description="Helical" evidence="1">
    <location>
        <begin position="715"/>
        <end position="736"/>
    </location>
</feature>
<organism evidence="2 3">
    <name type="scientific">Sporosarcina quadrami</name>
    <dbReference type="NCBI Taxonomy" id="2762234"/>
    <lineage>
        <taxon>Bacteria</taxon>
        <taxon>Bacillati</taxon>
        <taxon>Bacillota</taxon>
        <taxon>Bacilli</taxon>
        <taxon>Bacillales</taxon>
        <taxon>Caryophanaceae</taxon>
        <taxon>Sporosarcina</taxon>
    </lineage>
</organism>
<keyword evidence="1" id="KW-0812">Transmembrane</keyword>
<keyword evidence="1" id="KW-1133">Transmembrane helix</keyword>
<evidence type="ECO:0000313" key="3">
    <source>
        <dbReference type="Proteomes" id="UP000626786"/>
    </source>
</evidence>
<comment type="caution">
    <text evidence="2">The sequence shown here is derived from an EMBL/GenBank/DDBJ whole genome shotgun (WGS) entry which is preliminary data.</text>
</comment>
<gene>
    <name evidence="2" type="ORF">H9649_13065</name>
</gene>
<feature type="transmembrane region" description="Helical" evidence="1">
    <location>
        <begin position="609"/>
        <end position="627"/>
    </location>
</feature>
<feature type="transmembrane region" description="Helical" evidence="1">
    <location>
        <begin position="404"/>
        <end position="422"/>
    </location>
</feature>
<feature type="transmembrane region" description="Helical" evidence="1">
    <location>
        <begin position="296"/>
        <end position="313"/>
    </location>
</feature>
<feature type="transmembrane region" description="Helical" evidence="1">
    <location>
        <begin position="340"/>
        <end position="362"/>
    </location>
</feature>
<feature type="transmembrane region" description="Helical" evidence="1">
    <location>
        <begin position="803"/>
        <end position="823"/>
    </location>
</feature>
<accession>A0ABR8UBW2</accession>
<sequence>MKEVVQFVLKGIVKSKYLLFALLAMIVVAMSLLILNQQQPSSTLKEFESTVLNDKSNLNFIIGKFLLRESELGLDEEQQISLDSLLIHENYLKEIIQKVRSESLDFVTEQKRYIEEYQTYTEHSDVIVHSRNNFFDPLDKIELLEKHQLPYLEEKTPWNTSLFTKQLFQIFFSPVIAFLFLLLFIYKYISDRDNQTFEFLKLNSLSPTSIYYGYLIPFIIMIVGYAFFAALLSFLPVLLTGNINTIHYPIDVNLIGESNLVYVWKWLIYMPIGWSIFVSILLVFLMALLRMRLSMGLTLTLFASLPLAGYFIFTQFKFSLFNPIHLIFFYEENLLSLNRFIFYLLLMFCLLVLCLIALYPIFNMKNLRYKFNYSNSSQKKQYIPKKKWKLIQFEYIKSKRKNMVLFNAVILFLIIGGTLIYVNQQYVTLPKKYTNIIDGLIDTRMVGLSNNTASLFSMETESEILLAKGEFVEGFDEEIASVKKKIELANNDIKHLNEFYDEIEKGDFTERFNQEVFFVDFEHIKEISKTLQNRSGLNILASIEQNRILDEKNITPWKVSYLLNTKFYHPKEFINDEIYYKVAKANYDQSVKYDNSALFFLYKYFDWNIMWLALAAFVILMWTSISAEYRPTLSKNFLLTKPISFKSVYVSKWVYNLFITYSLLLGVLGVTLLVGIVFGGLGESQYPMLVYSLENYNESLLFSFEEGIYFHFESLLMMIVKSGLLIVGHVFFLNSLFSLVGRWFRNQYATIMITLLLTFSGYFLANYDIEASWIYLNPFIYFDTWNVIDGWSSIEANSSKVNFVYGTNVLFSGGLLLFIAGLLGRKRK</sequence>
<dbReference type="EMBL" id="JACSQN010000012">
    <property type="protein sequence ID" value="MBD7985520.1"/>
    <property type="molecule type" value="Genomic_DNA"/>
</dbReference>
<feature type="transmembrane region" description="Helical" evidence="1">
    <location>
        <begin position="653"/>
        <end position="681"/>
    </location>
</feature>
<evidence type="ECO:0008006" key="4">
    <source>
        <dbReference type="Google" id="ProtNLM"/>
    </source>
</evidence>
<feature type="transmembrane region" description="Helical" evidence="1">
    <location>
        <begin position="266"/>
        <end position="289"/>
    </location>
</feature>
<name>A0ABR8UBW2_9BACL</name>
<dbReference type="Proteomes" id="UP000626786">
    <property type="component" value="Unassembled WGS sequence"/>
</dbReference>
<proteinExistence type="predicted"/>
<keyword evidence="3" id="KW-1185">Reference proteome</keyword>
<dbReference type="RefSeq" id="WP_191695348.1">
    <property type="nucleotide sequence ID" value="NZ_JACSQN010000012.1"/>
</dbReference>
<reference evidence="2 3" key="1">
    <citation type="submission" date="2020-08" db="EMBL/GenBank/DDBJ databases">
        <title>A Genomic Blueprint of the Chicken Gut Microbiome.</title>
        <authorList>
            <person name="Gilroy R."/>
            <person name="Ravi A."/>
            <person name="Getino M."/>
            <person name="Pursley I."/>
            <person name="Horton D.L."/>
            <person name="Alikhan N.-F."/>
            <person name="Baker D."/>
            <person name="Gharbi K."/>
            <person name="Hall N."/>
            <person name="Watson M."/>
            <person name="Adriaenssens E.M."/>
            <person name="Foster-Nyarko E."/>
            <person name="Jarju S."/>
            <person name="Secka A."/>
            <person name="Antonio M."/>
            <person name="Oren A."/>
            <person name="Chaudhuri R."/>
            <person name="La Ragione R.M."/>
            <person name="Hildebrand F."/>
            <person name="Pallen M.J."/>
        </authorList>
    </citation>
    <scope>NUCLEOTIDE SEQUENCE [LARGE SCALE GENOMIC DNA]</scope>
    <source>
        <strain evidence="2 3">Sa2YVA2</strain>
    </source>
</reference>
<feature type="transmembrane region" description="Helical" evidence="1">
    <location>
        <begin position="167"/>
        <end position="189"/>
    </location>
</feature>
<keyword evidence="1" id="KW-0472">Membrane</keyword>
<protein>
    <recommendedName>
        <fullName evidence="4">ABC transporter permease</fullName>
    </recommendedName>
</protein>
<feature type="transmembrane region" description="Helical" evidence="1">
    <location>
        <begin position="17"/>
        <end position="35"/>
    </location>
</feature>
<feature type="transmembrane region" description="Helical" evidence="1">
    <location>
        <begin position="748"/>
        <end position="765"/>
    </location>
</feature>
<evidence type="ECO:0000256" key="1">
    <source>
        <dbReference type="SAM" id="Phobius"/>
    </source>
</evidence>
<evidence type="ECO:0000313" key="2">
    <source>
        <dbReference type="EMBL" id="MBD7985520.1"/>
    </source>
</evidence>